<evidence type="ECO:0000259" key="13">
    <source>
        <dbReference type="Pfam" id="PF21687"/>
    </source>
</evidence>
<keyword evidence="7" id="KW-0653">Protein transport</keyword>
<dbReference type="GO" id="GO:0005886">
    <property type="term" value="C:plasma membrane"/>
    <property type="evidence" value="ECO:0007669"/>
    <property type="project" value="UniProtKB-SubCell"/>
</dbReference>
<keyword evidence="3 10" id="KW-0813">Transport</keyword>
<feature type="domain" description="T2SS protein K second SAM-like" evidence="12">
    <location>
        <begin position="230"/>
        <end position="293"/>
    </location>
</feature>
<evidence type="ECO:0000259" key="12">
    <source>
        <dbReference type="Pfam" id="PF03934"/>
    </source>
</evidence>
<dbReference type="InterPro" id="IPR045584">
    <property type="entry name" value="Pilin-like"/>
</dbReference>
<comment type="subcellular location">
    <subcellularLocation>
        <location evidence="1 10">Cell inner membrane</location>
    </subcellularLocation>
</comment>
<dbReference type="Gene3D" id="1.10.40.60">
    <property type="entry name" value="EpsJ-like"/>
    <property type="match status" value="2"/>
</dbReference>
<dbReference type="InterPro" id="IPR049031">
    <property type="entry name" value="T2SSK_SAM-like_1st"/>
</dbReference>
<dbReference type="RefSeq" id="WP_251262373.1">
    <property type="nucleotide sequence ID" value="NZ_JAMQGP010000008.1"/>
</dbReference>
<dbReference type="NCBIfam" id="NF037980">
    <property type="entry name" value="T2SS_GspK"/>
    <property type="match status" value="1"/>
</dbReference>
<dbReference type="Proteomes" id="UP001165393">
    <property type="component" value="Unassembled WGS sequence"/>
</dbReference>
<evidence type="ECO:0000256" key="1">
    <source>
        <dbReference type="ARBA" id="ARBA00004533"/>
    </source>
</evidence>
<evidence type="ECO:0000256" key="6">
    <source>
        <dbReference type="ARBA" id="ARBA00022692"/>
    </source>
</evidence>
<keyword evidence="9 10" id="KW-0472">Membrane</keyword>
<proteinExistence type="inferred from homology"/>
<reference evidence="14 15" key="1">
    <citation type="journal article" date="2013" name="Antonie Van Leeuwenhoek">
        <title>Echinimonas agarilytica gen. nov., sp. nov., a new gammaproteobacterium isolated from the sea urchin Strongylocentrotus intermedius.</title>
        <authorList>
            <person name="Nedashkovskaya O.I."/>
            <person name="Stenkova A.M."/>
            <person name="Zhukova N.V."/>
            <person name="Van Trappen S."/>
            <person name="Lee J.S."/>
            <person name="Kim S.B."/>
        </authorList>
    </citation>
    <scope>NUCLEOTIDE SEQUENCE [LARGE SCALE GENOMIC DNA]</scope>
    <source>
        <strain evidence="14 15">KMM 6351</strain>
    </source>
</reference>
<evidence type="ECO:0000256" key="8">
    <source>
        <dbReference type="ARBA" id="ARBA00022989"/>
    </source>
</evidence>
<comment type="similarity">
    <text evidence="2 10">Belongs to the GSP K family.</text>
</comment>
<evidence type="ECO:0000256" key="5">
    <source>
        <dbReference type="ARBA" id="ARBA00022519"/>
    </source>
</evidence>
<dbReference type="InterPro" id="IPR005628">
    <property type="entry name" value="GspK"/>
</dbReference>
<keyword evidence="6" id="KW-0812">Transmembrane</keyword>
<dbReference type="AlphaFoldDB" id="A0AA42B8I0"/>
<evidence type="ECO:0000256" key="3">
    <source>
        <dbReference type="ARBA" id="ARBA00022448"/>
    </source>
</evidence>
<dbReference type="GO" id="GO:0009306">
    <property type="term" value="P:protein secretion"/>
    <property type="evidence" value="ECO:0007669"/>
    <property type="project" value="InterPro"/>
</dbReference>
<evidence type="ECO:0000256" key="4">
    <source>
        <dbReference type="ARBA" id="ARBA00022475"/>
    </source>
</evidence>
<feature type="region of interest" description="Disordered" evidence="11">
    <location>
        <begin position="329"/>
        <end position="349"/>
    </location>
</feature>
<organism evidence="14 15">
    <name type="scientific">Echinimonas agarilytica</name>
    <dbReference type="NCBI Taxonomy" id="1215918"/>
    <lineage>
        <taxon>Bacteria</taxon>
        <taxon>Pseudomonadati</taxon>
        <taxon>Pseudomonadota</taxon>
        <taxon>Gammaproteobacteria</taxon>
        <taxon>Alteromonadales</taxon>
        <taxon>Echinimonadaceae</taxon>
        <taxon>Echinimonas</taxon>
    </lineage>
</organism>
<dbReference type="SUPFAM" id="SSF54523">
    <property type="entry name" value="Pili subunits"/>
    <property type="match status" value="1"/>
</dbReference>
<dbReference type="InterPro" id="IPR049179">
    <property type="entry name" value="T2SSK_SAM-like_2nd"/>
</dbReference>
<dbReference type="InterPro" id="IPR038072">
    <property type="entry name" value="GspK_central_sf"/>
</dbReference>
<gene>
    <name evidence="14" type="primary">gspK</name>
    <name evidence="14" type="ORF">NAF29_14625</name>
</gene>
<sequence>MKPRNLPPHKHKGVALITVLLVVAIVSLIAVQMSERLQVQLRRTSAMLTLNDAKWVNIGAEGFAKKVLDQDFSDSSEKSHLEQYWASGDVTFPLENGGMFSGRIKDLQGCFNLNGVVKLESEVAELRQTGERNLGAKQFLALLEALEVESYQAEIMADSLQDWLDADDYVDQSTGAEDSEYLSRSQPYLAANGPLADVGEMRAINGFTREAVKKIWNYVCVIPGTSRQQINVNTVEKAQVFMAMFTPNLTREQAEQLISDRPSDGYDSIEDFFASAALSGVGVTDRVKGQFTVLSEHFLVESETRLDSGTTLYTQSTLKRNSSEWAVTSRRFGGQGERVPDTEVSESGF</sequence>
<evidence type="ECO:0000256" key="7">
    <source>
        <dbReference type="ARBA" id="ARBA00022927"/>
    </source>
</evidence>
<accession>A0AA42B8I0</accession>
<keyword evidence="5 10" id="KW-0997">Cell inner membrane</keyword>
<name>A0AA42B8I0_9GAMM</name>
<keyword evidence="8" id="KW-1133">Transmembrane helix</keyword>
<protein>
    <recommendedName>
        <fullName evidence="10">Type II secretion system protein K</fullName>
    </recommendedName>
</protein>
<evidence type="ECO:0000256" key="10">
    <source>
        <dbReference type="PIRNR" id="PIRNR002786"/>
    </source>
</evidence>
<dbReference type="EMBL" id="JAMQGP010000008">
    <property type="protein sequence ID" value="MCM2680887.1"/>
    <property type="molecule type" value="Genomic_DNA"/>
</dbReference>
<keyword evidence="4 10" id="KW-1003">Cell membrane</keyword>
<comment type="caution">
    <text evidence="14">The sequence shown here is derived from an EMBL/GenBank/DDBJ whole genome shotgun (WGS) entry which is preliminary data.</text>
</comment>
<dbReference type="Gene3D" id="3.30.1300.30">
    <property type="entry name" value="GSPII I/J protein-like"/>
    <property type="match status" value="1"/>
</dbReference>
<dbReference type="Pfam" id="PF21687">
    <property type="entry name" value="T2SSK_1st"/>
    <property type="match status" value="1"/>
</dbReference>
<keyword evidence="15" id="KW-1185">Reference proteome</keyword>
<evidence type="ECO:0000313" key="14">
    <source>
        <dbReference type="EMBL" id="MCM2680887.1"/>
    </source>
</evidence>
<dbReference type="PANTHER" id="PTHR38831">
    <property type="entry name" value="TYPE II SECRETION SYSTEM PROTEIN K"/>
    <property type="match status" value="1"/>
</dbReference>
<evidence type="ECO:0000256" key="9">
    <source>
        <dbReference type="ARBA" id="ARBA00023136"/>
    </source>
</evidence>
<dbReference type="PIRSF" id="PIRSF002786">
    <property type="entry name" value="XcpX"/>
    <property type="match status" value="1"/>
</dbReference>
<evidence type="ECO:0000313" key="15">
    <source>
        <dbReference type="Proteomes" id="UP001165393"/>
    </source>
</evidence>
<evidence type="ECO:0000256" key="2">
    <source>
        <dbReference type="ARBA" id="ARBA00007246"/>
    </source>
</evidence>
<dbReference type="PANTHER" id="PTHR38831:SF1">
    <property type="entry name" value="TYPE II SECRETION SYSTEM PROTEIN K-RELATED"/>
    <property type="match status" value="1"/>
</dbReference>
<feature type="domain" description="T2SS protein K first SAM-like" evidence="13">
    <location>
        <begin position="109"/>
        <end position="223"/>
    </location>
</feature>
<evidence type="ECO:0000256" key="11">
    <source>
        <dbReference type="SAM" id="MobiDB-lite"/>
    </source>
</evidence>
<dbReference type="Pfam" id="PF03934">
    <property type="entry name" value="T2SSK"/>
    <property type="match status" value="1"/>
</dbReference>
<dbReference type="SUPFAM" id="SSF158544">
    <property type="entry name" value="GspK insert domain-like"/>
    <property type="match status" value="2"/>
</dbReference>